<feature type="compositionally biased region" description="Polar residues" evidence="22">
    <location>
        <begin position="332"/>
        <end position="352"/>
    </location>
</feature>
<keyword evidence="5" id="KW-0963">Cytoplasm</keyword>
<evidence type="ECO:0000256" key="20">
    <source>
        <dbReference type="ARBA" id="ARBA00071713"/>
    </source>
</evidence>
<evidence type="ECO:0000256" key="9">
    <source>
        <dbReference type="ARBA" id="ARBA00022741"/>
    </source>
</evidence>
<evidence type="ECO:0000256" key="13">
    <source>
        <dbReference type="ARBA" id="ARBA00022801"/>
    </source>
</evidence>
<dbReference type="PANTHER" id="PTHR21315">
    <property type="entry name" value="APRATAXIN AND PNK-LIKE FACTOR-RELATED"/>
    <property type="match status" value="1"/>
</dbReference>
<feature type="domain" description="PBZ-type" evidence="23">
    <location>
        <begin position="401"/>
        <end position="424"/>
    </location>
</feature>
<evidence type="ECO:0000256" key="10">
    <source>
        <dbReference type="ARBA" id="ARBA00022763"/>
    </source>
</evidence>
<dbReference type="EMBL" id="OX395128">
    <property type="protein sequence ID" value="CAI5769193.1"/>
    <property type="molecule type" value="Genomic_DNA"/>
</dbReference>
<keyword evidence="17" id="KW-0539">Nucleus</keyword>
<evidence type="ECO:0000256" key="22">
    <source>
        <dbReference type="SAM" id="MobiDB-lite"/>
    </source>
</evidence>
<gene>
    <name evidence="25" type="ORF">PODLI_1B011188</name>
</gene>
<organism evidence="25 26">
    <name type="scientific">Podarcis lilfordi</name>
    <name type="common">Lilford's wall lizard</name>
    <dbReference type="NCBI Taxonomy" id="74358"/>
    <lineage>
        <taxon>Eukaryota</taxon>
        <taxon>Metazoa</taxon>
        <taxon>Chordata</taxon>
        <taxon>Craniata</taxon>
        <taxon>Vertebrata</taxon>
        <taxon>Euteleostomi</taxon>
        <taxon>Lepidosauria</taxon>
        <taxon>Squamata</taxon>
        <taxon>Bifurcata</taxon>
        <taxon>Unidentata</taxon>
        <taxon>Episquamata</taxon>
        <taxon>Laterata</taxon>
        <taxon>Lacertibaenia</taxon>
        <taxon>Lacertidae</taxon>
        <taxon>Podarcis</taxon>
    </lineage>
</organism>
<reference evidence="25" key="1">
    <citation type="submission" date="2022-12" db="EMBL/GenBank/DDBJ databases">
        <authorList>
            <person name="Alioto T."/>
            <person name="Alioto T."/>
            <person name="Gomez Garrido J."/>
        </authorList>
    </citation>
    <scope>NUCLEOTIDE SEQUENCE</scope>
</reference>
<feature type="domain" description="PNK FHA" evidence="24">
    <location>
        <begin position="14"/>
        <end position="64"/>
    </location>
</feature>
<feature type="region of interest" description="Disordered" evidence="22">
    <location>
        <begin position="126"/>
        <end position="151"/>
    </location>
</feature>
<keyword evidence="26" id="KW-1185">Reference proteome</keyword>
<keyword evidence="8" id="KW-0677">Repeat</keyword>
<dbReference type="PANTHER" id="PTHR21315:SF2">
    <property type="entry name" value="APRATAXIN AND PNK-LIKE FACTOR"/>
    <property type="match status" value="1"/>
</dbReference>
<dbReference type="GO" id="GO:0006302">
    <property type="term" value="P:double-strand break repair"/>
    <property type="evidence" value="ECO:0007669"/>
    <property type="project" value="InterPro"/>
</dbReference>
<keyword evidence="6" id="KW-0597">Phosphoprotein</keyword>
<dbReference type="Pfam" id="PF17913">
    <property type="entry name" value="FHA_2"/>
    <property type="match status" value="1"/>
</dbReference>
<evidence type="ECO:0000256" key="16">
    <source>
        <dbReference type="ARBA" id="ARBA00023204"/>
    </source>
</evidence>
<dbReference type="InterPro" id="IPR008984">
    <property type="entry name" value="SMAD_FHA_dom_sf"/>
</dbReference>
<proteinExistence type="inferred from homology"/>
<evidence type="ECO:0000256" key="1">
    <source>
        <dbReference type="ARBA" id="ARBA00004123"/>
    </source>
</evidence>
<dbReference type="Pfam" id="PF10283">
    <property type="entry name" value="zf-CCHH"/>
    <property type="match status" value="2"/>
</dbReference>
<feature type="compositionally biased region" description="Basic and acidic residues" evidence="22">
    <location>
        <begin position="423"/>
        <end position="433"/>
    </location>
</feature>
<keyword evidence="15" id="KW-0175">Coiled coil</keyword>
<dbReference type="InterPro" id="IPR041388">
    <property type="entry name" value="FHA_2"/>
</dbReference>
<dbReference type="CDD" id="cd22717">
    <property type="entry name" value="FHA_APLF"/>
    <property type="match status" value="1"/>
</dbReference>
<keyword evidence="7" id="KW-0479">Metal-binding</keyword>
<feature type="compositionally biased region" description="Low complexity" evidence="22">
    <location>
        <begin position="137"/>
        <end position="147"/>
    </location>
</feature>
<feature type="domain" description="PBZ-type" evidence="23">
    <location>
        <begin position="359"/>
        <end position="384"/>
    </location>
</feature>
<feature type="compositionally biased region" description="Acidic residues" evidence="22">
    <location>
        <begin position="447"/>
        <end position="456"/>
    </location>
</feature>
<feature type="region of interest" description="Disordered" evidence="22">
    <location>
        <begin position="379"/>
        <end position="407"/>
    </location>
</feature>
<dbReference type="InterPro" id="IPR039253">
    <property type="entry name" value="APLF"/>
</dbReference>
<dbReference type="AlphaFoldDB" id="A0AA35P1T5"/>
<keyword evidence="16" id="KW-0234">DNA repair</keyword>
<evidence type="ECO:0000259" key="24">
    <source>
        <dbReference type="Pfam" id="PF17913"/>
    </source>
</evidence>
<dbReference type="Gene3D" id="2.60.200.20">
    <property type="match status" value="1"/>
</dbReference>
<dbReference type="GO" id="GO:0008408">
    <property type="term" value="F:3'-5' exonuclease activity"/>
    <property type="evidence" value="ECO:0007669"/>
    <property type="project" value="InterPro"/>
</dbReference>
<evidence type="ECO:0000256" key="3">
    <source>
        <dbReference type="ARBA" id="ARBA00004514"/>
    </source>
</evidence>
<accession>A0AA35P1T5</accession>
<feature type="compositionally biased region" description="Basic residues" evidence="22">
    <location>
        <begin position="434"/>
        <end position="443"/>
    </location>
</feature>
<evidence type="ECO:0000256" key="18">
    <source>
        <dbReference type="ARBA" id="ARBA00060990"/>
    </source>
</evidence>
<dbReference type="FunFam" id="2.60.200.20:FF:000026">
    <property type="entry name" value="Aprataxin and PNKP like factor"/>
    <property type="match status" value="1"/>
</dbReference>
<comment type="similarity">
    <text evidence="18">Belongs to the APLF family.</text>
</comment>
<keyword evidence="14" id="KW-0862">Zinc</keyword>
<evidence type="ECO:0000256" key="6">
    <source>
        <dbReference type="ARBA" id="ARBA00022553"/>
    </source>
</evidence>
<evidence type="ECO:0000256" key="5">
    <source>
        <dbReference type="ARBA" id="ARBA00022490"/>
    </source>
</evidence>
<keyword evidence="13" id="KW-0378">Hydrolase</keyword>
<evidence type="ECO:0000256" key="21">
    <source>
        <dbReference type="ARBA" id="ARBA00083724"/>
    </source>
</evidence>
<evidence type="ECO:0000313" key="26">
    <source>
        <dbReference type="Proteomes" id="UP001178461"/>
    </source>
</evidence>
<keyword evidence="10" id="KW-0227">DNA damage</keyword>
<evidence type="ECO:0000259" key="23">
    <source>
        <dbReference type="Pfam" id="PF10283"/>
    </source>
</evidence>
<evidence type="ECO:0000256" key="19">
    <source>
        <dbReference type="ARBA" id="ARBA00065640"/>
    </source>
</evidence>
<dbReference type="GO" id="GO:0035861">
    <property type="term" value="C:site of double-strand break"/>
    <property type="evidence" value="ECO:0007669"/>
    <property type="project" value="TreeGrafter"/>
</dbReference>
<keyword evidence="12" id="KW-0863">Zinc-finger</keyword>
<evidence type="ECO:0000313" key="25">
    <source>
        <dbReference type="EMBL" id="CAI5769193.1"/>
    </source>
</evidence>
<keyword evidence="9" id="KW-0547">Nucleotide-binding</keyword>
<name>A0AA35P1T5_9SAUR</name>
<dbReference type="SUPFAM" id="SSF49879">
    <property type="entry name" value="SMAD/FHA domain"/>
    <property type="match status" value="1"/>
</dbReference>
<feature type="region of interest" description="Disordered" evidence="22">
    <location>
        <begin position="423"/>
        <end position="491"/>
    </location>
</feature>
<evidence type="ECO:0000256" key="15">
    <source>
        <dbReference type="ARBA" id="ARBA00023054"/>
    </source>
</evidence>
<feature type="region of interest" description="Disordered" evidence="22">
    <location>
        <begin position="332"/>
        <end position="353"/>
    </location>
</feature>
<evidence type="ECO:0000256" key="2">
    <source>
        <dbReference type="ARBA" id="ARBA00004286"/>
    </source>
</evidence>
<evidence type="ECO:0000256" key="12">
    <source>
        <dbReference type="ARBA" id="ARBA00022771"/>
    </source>
</evidence>
<dbReference type="GO" id="GO:0005634">
    <property type="term" value="C:nucleus"/>
    <property type="evidence" value="ECO:0007669"/>
    <property type="project" value="UniProtKB-SubCell"/>
</dbReference>
<dbReference type="InterPro" id="IPR019406">
    <property type="entry name" value="APLF_PBZ"/>
</dbReference>
<dbReference type="GO" id="GO:0008270">
    <property type="term" value="F:zinc ion binding"/>
    <property type="evidence" value="ECO:0007669"/>
    <property type="project" value="UniProtKB-KW"/>
</dbReference>
<comment type="subunit">
    <text evidence="19">Interacts with LIG4. Interacts with PARP1. Interacts with XRCC4. Interacts (via KBM motif) with XRCC5 and XRCC6; promoting recruitment to DNA damage sites. Interacts with XRCC1. Interacts (via C-terminal disordered region) with histones; interacts with histone H2A, H2B and H3-H4.</text>
</comment>
<dbReference type="GO" id="GO:0005829">
    <property type="term" value="C:cytosol"/>
    <property type="evidence" value="ECO:0007669"/>
    <property type="project" value="UniProtKB-SubCell"/>
</dbReference>
<sequence length="510" mass="57400">MPGFELAPADGGCPVVLPPGETVIGRGALLGITDKRVSRKHAILKVVGDQLSIKPVHVNPCFYQSTENDQLLPMDTDRWHQLSPGDRFSLLVDKYIFRVLFNSSEGESLLRKNGNLCVEDIPNQATSSLQQTKMPRRQPSSQQTTSSNKSQLLEVNSQLEEAAETPKKFSASISENEEVRLPQRKRVLPAWMLQADIIVQSSSASGSGRGNSGEIKQSPGKKRKRTENEDAALATQDIKHLSAEPIVRKMEKNESKMLPQRAVSPTGQCNRQLHNEELQLNTDGLTCQPAEMDTTNKNENSLENVKCNPEQFHQDMSQTPVHQGEIQELLRNPSTETGNSNVTGSQDVPQNTDKTRHQRIACLYGRSCYRKNPIHFQQFSHPGDSDYHDTESVTQADNDNRPECPYGTACYRKNPQHKLEYKHTVPPEPERRQTRPKAIKKGRSVLDDDSDNDGEPNEYNLNDSFIDDEEEEECDPTDEDSDWEPDFEDKDDEDVATLLKEAQKIVKSNK</sequence>
<comment type="subcellular location">
    <subcellularLocation>
        <location evidence="2">Chromosome</location>
    </subcellularLocation>
    <subcellularLocation>
        <location evidence="3">Cytoplasm</location>
        <location evidence="3">Cytosol</location>
    </subcellularLocation>
    <subcellularLocation>
        <location evidence="1">Nucleus</location>
    </subcellularLocation>
</comment>
<feature type="region of interest" description="Disordered" evidence="22">
    <location>
        <begin position="202"/>
        <end position="232"/>
    </location>
</feature>
<keyword evidence="4" id="KW-0158">Chromosome</keyword>
<dbReference type="GO" id="GO:0000166">
    <property type="term" value="F:nucleotide binding"/>
    <property type="evidence" value="ECO:0007669"/>
    <property type="project" value="UniProtKB-KW"/>
</dbReference>
<evidence type="ECO:0000256" key="14">
    <source>
        <dbReference type="ARBA" id="ARBA00022833"/>
    </source>
</evidence>
<evidence type="ECO:0000256" key="8">
    <source>
        <dbReference type="ARBA" id="ARBA00022737"/>
    </source>
</evidence>
<evidence type="ECO:0000256" key="11">
    <source>
        <dbReference type="ARBA" id="ARBA00022765"/>
    </source>
</evidence>
<evidence type="ECO:0000256" key="7">
    <source>
        <dbReference type="ARBA" id="ARBA00022723"/>
    </source>
</evidence>
<dbReference type="GO" id="GO:0003906">
    <property type="term" value="F:DNA-(apurinic or apyrimidinic site) endonuclease activity"/>
    <property type="evidence" value="ECO:0007669"/>
    <property type="project" value="InterPro"/>
</dbReference>
<feature type="compositionally biased region" description="Acidic residues" evidence="22">
    <location>
        <begin position="465"/>
        <end position="491"/>
    </location>
</feature>
<keyword evidence="11" id="KW-0013">ADP-ribosylation</keyword>
<protein>
    <recommendedName>
        <fullName evidence="20">Aprataxin and PNK-like factor</fullName>
    </recommendedName>
    <alternativeName>
        <fullName evidence="21">Apurinic-apyrimidinic endonuclease APLF</fullName>
    </alternativeName>
</protein>
<evidence type="ECO:0000256" key="17">
    <source>
        <dbReference type="ARBA" id="ARBA00023242"/>
    </source>
</evidence>
<evidence type="ECO:0000256" key="4">
    <source>
        <dbReference type="ARBA" id="ARBA00022454"/>
    </source>
</evidence>
<dbReference type="Proteomes" id="UP001178461">
    <property type="component" value="Chromosome 3"/>
</dbReference>